<evidence type="ECO:0000313" key="1">
    <source>
        <dbReference type="EMBL" id="TMW69265.1"/>
    </source>
</evidence>
<evidence type="ECO:0000313" key="2">
    <source>
        <dbReference type="Proteomes" id="UP000794436"/>
    </source>
</evidence>
<name>A0A8K1CTF0_PYTOL</name>
<organism evidence="1 2">
    <name type="scientific">Pythium oligandrum</name>
    <name type="common">Mycoparasitic fungus</name>
    <dbReference type="NCBI Taxonomy" id="41045"/>
    <lineage>
        <taxon>Eukaryota</taxon>
        <taxon>Sar</taxon>
        <taxon>Stramenopiles</taxon>
        <taxon>Oomycota</taxon>
        <taxon>Peronosporomycetes</taxon>
        <taxon>Pythiales</taxon>
        <taxon>Pythiaceae</taxon>
        <taxon>Pythium</taxon>
    </lineage>
</organism>
<dbReference type="EMBL" id="SPLM01000001">
    <property type="protein sequence ID" value="TMW69265.1"/>
    <property type="molecule type" value="Genomic_DNA"/>
</dbReference>
<accession>A0A8K1CTF0</accession>
<dbReference type="AlphaFoldDB" id="A0A8K1CTF0"/>
<keyword evidence="2" id="KW-1185">Reference proteome</keyword>
<proteinExistence type="predicted"/>
<protein>
    <submittedName>
        <fullName evidence="1">Uncharacterized protein</fullName>
    </submittedName>
</protein>
<sequence>MDPASKSQLASLALPFVHITEEVIDRVQQTRSSSYPAFVTLTAESNRLAETLQRDPESKFYASGETFVQVKRHSKLRIQPRVRSATLRLSEFAIDRPLEVVAMQGKWVSVIVPGFGFGWISDTAIVPEDVRNIIPRQPIPLRSFVWVAHETYSESDIPAVGSLIRLIGQGLKSLHLAKAKLASEGLRLVLANCPVLQTLEIPVHCVESLDMLCDYSTSSLRALNIQGQALRGNLNGNTRLTIIPGLIAYLESSASEHIRTLAFEYSRDDLKRLECLISVVRAHNNIEYLYPFRLNIL</sequence>
<dbReference type="Proteomes" id="UP000794436">
    <property type="component" value="Unassembled WGS sequence"/>
</dbReference>
<gene>
    <name evidence="1" type="ORF">Poli38472_001421</name>
</gene>
<comment type="caution">
    <text evidence="1">The sequence shown here is derived from an EMBL/GenBank/DDBJ whole genome shotgun (WGS) entry which is preliminary data.</text>
</comment>
<dbReference type="OrthoDB" id="124020at2759"/>
<reference evidence="1" key="1">
    <citation type="submission" date="2019-03" db="EMBL/GenBank/DDBJ databases">
        <title>Long read genome sequence of the mycoparasitic Pythium oligandrum ATCC 38472 isolated from sugarbeet rhizosphere.</title>
        <authorList>
            <person name="Gaulin E."/>
        </authorList>
    </citation>
    <scope>NUCLEOTIDE SEQUENCE</scope>
    <source>
        <strain evidence="1">ATCC 38472_TT</strain>
    </source>
</reference>